<dbReference type="RefSeq" id="WP_062187288.1">
    <property type="nucleotide sequence ID" value="NZ_CP053675.1"/>
</dbReference>
<evidence type="ECO:0000313" key="1">
    <source>
        <dbReference type="EMBL" id="KXW59269.1"/>
    </source>
</evidence>
<dbReference type="AlphaFoldDB" id="A0A8F3E1W4"/>
<organism evidence="1 3">
    <name type="scientific">Ferrovum myxofaciens</name>
    <dbReference type="NCBI Taxonomy" id="416213"/>
    <lineage>
        <taxon>Bacteria</taxon>
        <taxon>Pseudomonadati</taxon>
        <taxon>Pseudomonadota</taxon>
        <taxon>Betaproteobacteria</taxon>
        <taxon>Ferrovales</taxon>
        <taxon>Ferrovaceae</taxon>
        <taxon>Ferrovum</taxon>
    </lineage>
</organism>
<accession>A0A8F3E1W4</accession>
<dbReference type="Pfam" id="PF11162">
    <property type="entry name" value="DUF2946"/>
    <property type="match status" value="1"/>
</dbReference>
<name>A0A8F3E1W4_9PROT</name>
<dbReference type="InterPro" id="IPR021333">
    <property type="entry name" value="DUF2946"/>
</dbReference>
<dbReference type="PATRIC" id="fig|1789004.3.peg.182"/>
<dbReference type="Proteomes" id="UP000075653">
    <property type="component" value="Unassembled WGS sequence"/>
</dbReference>
<evidence type="ECO:0000313" key="2">
    <source>
        <dbReference type="EMBL" id="QWY78029.1"/>
    </source>
</evidence>
<protein>
    <submittedName>
        <fullName evidence="2">DUF2946 family protein</fullName>
    </submittedName>
</protein>
<gene>
    <name evidence="1" type="ORF">FEMY_01820</name>
    <name evidence="2" type="ORF">JZL65_02800</name>
</gene>
<reference evidence="2" key="2">
    <citation type="submission" date="2021-02" db="EMBL/GenBank/DDBJ databases">
        <title>Comparative genomics of Ferrovum myxofaciens strains, predominant extremophile bacteria forming large biofilm stalactites in acid mine ecosystems.</title>
        <authorList>
            <person name="Burkartova K."/>
            <person name="Ridl J."/>
            <person name="Pajer P."/>
            <person name="Falteisek L."/>
        </authorList>
    </citation>
    <scope>NUCLEOTIDE SEQUENCE</scope>
    <source>
        <strain evidence="2">MI1III</strain>
    </source>
</reference>
<dbReference type="EMBL" id="LRRD01000003">
    <property type="protein sequence ID" value="KXW59269.1"/>
    <property type="molecule type" value="Genomic_DNA"/>
</dbReference>
<keyword evidence="3" id="KW-1185">Reference proteome</keyword>
<dbReference type="EMBL" id="CP071137">
    <property type="protein sequence ID" value="QWY78029.1"/>
    <property type="molecule type" value="Genomic_DNA"/>
</dbReference>
<dbReference type="Proteomes" id="UP000683551">
    <property type="component" value="Chromosome"/>
</dbReference>
<proteinExistence type="predicted"/>
<evidence type="ECO:0000313" key="3">
    <source>
        <dbReference type="Proteomes" id="UP000075653"/>
    </source>
</evidence>
<reference evidence="1 3" key="1">
    <citation type="submission" date="2016-01" db="EMBL/GenBank/DDBJ databases">
        <title>Genome sequence of the acidophilic iron oxidising Ferrovum strain Z-31.</title>
        <authorList>
            <person name="Poehlein A."/>
            <person name="Ullrich S.R."/>
            <person name="Schloemann M."/>
            <person name="Muehling M."/>
            <person name="Daniel R."/>
        </authorList>
    </citation>
    <scope>NUCLEOTIDE SEQUENCE [LARGE SCALE GENOMIC DNA]</scope>
    <source>
        <strain evidence="1 3">Z-31</strain>
    </source>
</reference>
<accession>A0A149W1A6</accession>
<sequence length="133" mass="14475">MSPFLSPQRIQRLAGWLLWPLLFQMFLVVGALDPLLDRGTETGPALQVCTVSGQQWVKTASSSDHHHSSPSDSGHSHCSLCSSLALALPLDLSNPGLGLTLFRGQPLASREIHRFIAFSNFFLPYPNAPPVQA</sequence>